<feature type="transmembrane region" description="Helical" evidence="14">
    <location>
        <begin position="50"/>
        <end position="67"/>
    </location>
</feature>
<dbReference type="HAMAP" id="MF_01462">
    <property type="entry name" value="CbiM"/>
    <property type="match status" value="1"/>
</dbReference>
<feature type="transmembrane region" description="Helical" evidence="14">
    <location>
        <begin position="177"/>
        <end position="202"/>
    </location>
</feature>
<comment type="pathway">
    <text evidence="2 14">Cofactor biosynthesis; adenosylcobalamin biosynthesis.</text>
</comment>
<comment type="similarity">
    <text evidence="13 14">Belongs to the CbiM family.</text>
</comment>
<dbReference type="Gene3D" id="1.10.1760.20">
    <property type="match status" value="1"/>
</dbReference>
<evidence type="ECO:0000256" key="14">
    <source>
        <dbReference type="HAMAP-Rule" id="MF_01462"/>
    </source>
</evidence>
<keyword evidence="16" id="KW-1185">Reference proteome</keyword>
<dbReference type="AlphaFoldDB" id="A0A0H4QHT6"/>
<keyword evidence="3 14" id="KW-0171">Cobalt transport</keyword>
<evidence type="ECO:0000256" key="3">
    <source>
        <dbReference type="ARBA" id="ARBA00022426"/>
    </source>
</evidence>
<protein>
    <recommendedName>
        <fullName evidence="14">Cobalt transport protein CbiM</fullName>
    </recommendedName>
    <alternativeName>
        <fullName evidence="14">Energy-coupling factor transporter probable substrate-capture protein CbiM</fullName>
        <shortName evidence="14">ECF transporter S component CbiM</shortName>
    </alternativeName>
</protein>
<evidence type="ECO:0000256" key="4">
    <source>
        <dbReference type="ARBA" id="ARBA00022448"/>
    </source>
</evidence>
<keyword evidence="5 14" id="KW-1003">Cell membrane</keyword>
<keyword evidence="7 14" id="KW-0812">Transmembrane</keyword>
<dbReference type="GO" id="GO:0009236">
    <property type="term" value="P:cobalamin biosynthetic process"/>
    <property type="evidence" value="ECO:0007669"/>
    <property type="project" value="UniProtKB-UniRule"/>
</dbReference>
<dbReference type="InterPro" id="IPR018024">
    <property type="entry name" value="CbiM"/>
</dbReference>
<dbReference type="GO" id="GO:0043190">
    <property type="term" value="C:ATP-binding cassette (ABC) transporter complex"/>
    <property type="evidence" value="ECO:0007669"/>
    <property type="project" value="InterPro"/>
</dbReference>
<dbReference type="PATRIC" id="fig|1007676.4.peg.155"/>
<keyword evidence="9 14" id="KW-1133">Transmembrane helix</keyword>
<dbReference type="RefSeq" id="WP_048702482.1">
    <property type="nucleotide sequence ID" value="NZ_CP012034.1"/>
</dbReference>
<evidence type="ECO:0000256" key="9">
    <source>
        <dbReference type="ARBA" id="ARBA00022989"/>
    </source>
</evidence>
<dbReference type="InterPro" id="IPR002751">
    <property type="entry name" value="CbiM/NikMN"/>
</dbReference>
<evidence type="ECO:0000256" key="2">
    <source>
        <dbReference type="ARBA" id="ARBA00004953"/>
    </source>
</evidence>
<feature type="transmembrane region" description="Helical" evidence="14">
    <location>
        <begin position="146"/>
        <end position="165"/>
    </location>
</feature>
<proteinExistence type="inferred from homology"/>
<evidence type="ECO:0000313" key="15">
    <source>
        <dbReference type="EMBL" id="AKP66218.1"/>
    </source>
</evidence>
<evidence type="ECO:0000256" key="7">
    <source>
        <dbReference type="ARBA" id="ARBA00022692"/>
    </source>
</evidence>
<evidence type="ECO:0000256" key="10">
    <source>
        <dbReference type="ARBA" id="ARBA00023065"/>
    </source>
</evidence>
<dbReference type="KEGG" id="lgn:ABM34_00740"/>
<evidence type="ECO:0000256" key="12">
    <source>
        <dbReference type="ARBA" id="ARBA00023285"/>
    </source>
</evidence>
<dbReference type="PANTHER" id="PTHR43627:SF1">
    <property type="entry name" value="COBALT TRANSPORT PROTEIN CBIM"/>
    <property type="match status" value="1"/>
</dbReference>
<dbReference type="FunFam" id="1.10.1760.20:FF:000001">
    <property type="entry name" value="Cobalt transport protein CbiM"/>
    <property type="match status" value="1"/>
</dbReference>
<dbReference type="Pfam" id="PF01891">
    <property type="entry name" value="CbiM"/>
    <property type="match status" value="1"/>
</dbReference>
<feature type="transmembrane region" description="Helical" evidence="14">
    <location>
        <begin position="116"/>
        <end position="139"/>
    </location>
</feature>
<dbReference type="STRING" id="1007676.ABM34_00740"/>
<name>A0A0H4QHT6_9LACO</name>
<evidence type="ECO:0000256" key="5">
    <source>
        <dbReference type="ARBA" id="ARBA00022475"/>
    </source>
</evidence>
<dbReference type="NCBIfam" id="TIGR00123">
    <property type="entry name" value="cbiM"/>
    <property type="match status" value="1"/>
</dbReference>
<evidence type="ECO:0000256" key="1">
    <source>
        <dbReference type="ARBA" id="ARBA00004429"/>
    </source>
</evidence>
<keyword evidence="12 14" id="KW-0170">Cobalt</keyword>
<comment type="subcellular location">
    <subcellularLocation>
        <location evidence="1">Cell inner membrane</location>
        <topology evidence="1">Multi-pass membrane protein</topology>
    </subcellularLocation>
    <subcellularLocation>
        <location evidence="14">Cell membrane</location>
        <topology evidence="14">Multi-pass membrane protein</topology>
    </subcellularLocation>
</comment>
<dbReference type="GO" id="GO:0015087">
    <property type="term" value="F:cobalt ion transmembrane transporter activity"/>
    <property type="evidence" value="ECO:0007669"/>
    <property type="project" value="UniProtKB-UniRule"/>
</dbReference>
<dbReference type="UniPathway" id="UPA00148"/>
<evidence type="ECO:0000256" key="13">
    <source>
        <dbReference type="ARBA" id="ARBA00060918"/>
    </source>
</evidence>
<keyword evidence="4 14" id="KW-0813">Transport</keyword>
<keyword evidence="11 14" id="KW-0472">Membrane</keyword>
<dbReference type="NCBIfam" id="NF006184">
    <property type="entry name" value="PRK08319.1"/>
    <property type="match status" value="1"/>
</dbReference>
<dbReference type="EMBL" id="CP012034">
    <property type="protein sequence ID" value="AKP66218.1"/>
    <property type="molecule type" value="Genomic_DNA"/>
</dbReference>
<gene>
    <name evidence="14" type="primary">cbiM</name>
    <name evidence="15" type="ORF">ABM34_00740</name>
</gene>
<dbReference type="Proteomes" id="UP000036106">
    <property type="component" value="Chromosome"/>
</dbReference>
<organism evidence="15 16">
    <name type="scientific">Companilactobacillus ginsenosidimutans</name>
    <dbReference type="NCBI Taxonomy" id="1007676"/>
    <lineage>
        <taxon>Bacteria</taxon>
        <taxon>Bacillati</taxon>
        <taxon>Bacillota</taxon>
        <taxon>Bacilli</taxon>
        <taxon>Lactobacillales</taxon>
        <taxon>Lactobacillaceae</taxon>
        <taxon>Companilactobacillus</taxon>
    </lineage>
</organism>
<feature type="transmembrane region" description="Helical" evidence="14">
    <location>
        <begin position="214"/>
        <end position="242"/>
    </location>
</feature>
<evidence type="ECO:0000256" key="8">
    <source>
        <dbReference type="ARBA" id="ARBA00022729"/>
    </source>
</evidence>
<comment type="function">
    <text evidence="14">Part of the energy-coupling factor (ECF) transporter complex CbiMNOQ involved in cobalt import.</text>
</comment>
<comment type="subunit">
    <text evidence="14">Forms an energy-coupling factor (ECF) transporter complex composed of an ATP-binding protein (A component, CbiO), a transmembrane protein (T component, CbiQ) and 2 possible substrate-capture proteins (S components, CbiM and CbiN) of unknown stoichimetry.</text>
</comment>
<dbReference type="PANTHER" id="PTHR43627">
    <property type="match status" value="1"/>
</dbReference>
<keyword evidence="6 14" id="KW-0169">Cobalamin biosynthesis</keyword>
<dbReference type="OrthoDB" id="9809846at2"/>
<evidence type="ECO:0000256" key="11">
    <source>
        <dbReference type="ARBA" id="ARBA00023136"/>
    </source>
</evidence>
<accession>A0A0H4QHT6</accession>
<feature type="transmembrane region" description="Helical" evidence="14">
    <location>
        <begin position="20"/>
        <end position="38"/>
    </location>
</feature>
<keyword evidence="10 14" id="KW-0406">Ion transport</keyword>
<evidence type="ECO:0000256" key="6">
    <source>
        <dbReference type="ARBA" id="ARBA00022573"/>
    </source>
</evidence>
<reference evidence="16" key="1">
    <citation type="submission" date="2015-07" db="EMBL/GenBank/DDBJ databases">
        <title>Lactobacillus ginsenosidimutans/EMML 3141/ whole genome sequencing.</title>
        <authorList>
            <person name="Kim M.K."/>
            <person name="Im W.-T."/>
            <person name="Srinivasan S."/>
            <person name="Lee J.-J."/>
        </authorList>
    </citation>
    <scope>NUCLEOTIDE SEQUENCE [LARGE SCALE GENOMIC DNA]</scope>
    <source>
        <strain evidence="16">EMML 3041</strain>
    </source>
</reference>
<sequence>MRKVFSRIGVLSKDFTVQCMLVMAVGFAIAPGTVYAMHIMEGMLPPKWCIFWYAVSAPFFIYGLYRLKKITQDSRQKNTKLMFALCGAFVFVLSSLKLPSVTGSSSHPTGVGLGTVMFGPGVLVIMGVIVLLFQALLLAHGGLTTLGANAFSMTIVGPIIGYVVLIICKRLHVNKKISIFLCAFFADISTYVTTASQLAIVFPDPNHGFWGAWLKFMGIYAVTQIPLAIAEGLLTVIVYNLIVSNKLWSEEGTLLYEK</sequence>
<keyword evidence="8" id="KW-0732">Signal</keyword>
<evidence type="ECO:0000313" key="16">
    <source>
        <dbReference type="Proteomes" id="UP000036106"/>
    </source>
</evidence>